<dbReference type="SUPFAM" id="SSF81383">
    <property type="entry name" value="F-box domain"/>
    <property type="match status" value="1"/>
</dbReference>
<organism evidence="1 2">
    <name type="scientific">Sphaerobolus stellatus (strain SS14)</name>
    <dbReference type="NCBI Taxonomy" id="990650"/>
    <lineage>
        <taxon>Eukaryota</taxon>
        <taxon>Fungi</taxon>
        <taxon>Dikarya</taxon>
        <taxon>Basidiomycota</taxon>
        <taxon>Agaricomycotina</taxon>
        <taxon>Agaricomycetes</taxon>
        <taxon>Phallomycetidae</taxon>
        <taxon>Geastrales</taxon>
        <taxon>Sphaerobolaceae</taxon>
        <taxon>Sphaerobolus</taxon>
    </lineage>
</organism>
<evidence type="ECO:0000313" key="1">
    <source>
        <dbReference type="EMBL" id="KIJ25716.1"/>
    </source>
</evidence>
<dbReference type="Proteomes" id="UP000054279">
    <property type="component" value="Unassembled WGS sequence"/>
</dbReference>
<protein>
    <recommendedName>
        <fullName evidence="3">F-box domain-containing protein</fullName>
    </recommendedName>
</protein>
<evidence type="ECO:0000313" key="2">
    <source>
        <dbReference type="Proteomes" id="UP000054279"/>
    </source>
</evidence>
<reference evidence="1 2" key="1">
    <citation type="submission" date="2014-06" db="EMBL/GenBank/DDBJ databases">
        <title>Evolutionary Origins and Diversification of the Mycorrhizal Mutualists.</title>
        <authorList>
            <consortium name="DOE Joint Genome Institute"/>
            <consortium name="Mycorrhizal Genomics Consortium"/>
            <person name="Kohler A."/>
            <person name="Kuo A."/>
            <person name="Nagy L.G."/>
            <person name="Floudas D."/>
            <person name="Copeland A."/>
            <person name="Barry K.W."/>
            <person name="Cichocki N."/>
            <person name="Veneault-Fourrey C."/>
            <person name="LaButti K."/>
            <person name="Lindquist E.A."/>
            <person name="Lipzen A."/>
            <person name="Lundell T."/>
            <person name="Morin E."/>
            <person name="Murat C."/>
            <person name="Riley R."/>
            <person name="Ohm R."/>
            <person name="Sun H."/>
            <person name="Tunlid A."/>
            <person name="Henrissat B."/>
            <person name="Grigoriev I.V."/>
            <person name="Hibbett D.S."/>
            <person name="Martin F."/>
        </authorList>
    </citation>
    <scope>NUCLEOTIDE SEQUENCE [LARGE SCALE GENOMIC DNA]</scope>
    <source>
        <strain evidence="1 2">SS14</strain>
    </source>
</reference>
<evidence type="ECO:0008006" key="3">
    <source>
        <dbReference type="Google" id="ProtNLM"/>
    </source>
</evidence>
<dbReference type="InterPro" id="IPR036047">
    <property type="entry name" value="F-box-like_dom_sf"/>
</dbReference>
<sequence length="134" mass="15758">MIMDLLNEILREIILQALRILPTDFNAVPLEFESLSLYEDPVREVLRLSGVCSLWRRTKNDMPRVWSTIVIKPEEPIDIPRLEAIILAKWTISTVIDLDIECHNLLRPLLNIHTLILTWRRRYEGNWEARKGTS</sequence>
<accession>A0A0C9UJY7</accession>
<gene>
    <name evidence="1" type="ORF">M422DRAFT_273298</name>
</gene>
<dbReference type="EMBL" id="KN837401">
    <property type="protein sequence ID" value="KIJ25716.1"/>
    <property type="molecule type" value="Genomic_DNA"/>
</dbReference>
<dbReference type="AlphaFoldDB" id="A0A0C9UJY7"/>
<keyword evidence="2" id="KW-1185">Reference proteome</keyword>
<dbReference type="HOGENOM" id="CLU_2110509_0_0_1"/>
<name>A0A0C9UJY7_SPHS4</name>
<proteinExistence type="predicted"/>